<reference evidence="3 4" key="1">
    <citation type="submission" date="2016-10" db="EMBL/GenBank/DDBJ databases">
        <title>Comparative genome analysis of multiple Pseudomonas spp. focuses on biocontrol and plant growth promoting traits.</title>
        <authorList>
            <person name="Tao X.-Y."/>
            <person name="Taylor C.G."/>
        </authorList>
    </citation>
    <scope>NUCLEOTIDE SEQUENCE [LARGE SCALE GENOMIC DNA]</scope>
    <source>
        <strain evidence="3 4">36C6</strain>
    </source>
</reference>
<dbReference type="Pfam" id="PF01464">
    <property type="entry name" value="SLT"/>
    <property type="match status" value="1"/>
</dbReference>
<proteinExistence type="predicted"/>
<dbReference type="Proteomes" id="UP000284002">
    <property type="component" value="Unassembled WGS sequence"/>
</dbReference>
<dbReference type="EMBL" id="MOBM01000024">
    <property type="protein sequence ID" value="RON14455.1"/>
    <property type="molecule type" value="Genomic_DNA"/>
</dbReference>
<feature type="domain" description="Transglycosylase SLT" evidence="2">
    <location>
        <begin position="129"/>
        <end position="232"/>
    </location>
</feature>
<dbReference type="InterPro" id="IPR023346">
    <property type="entry name" value="Lysozyme-like_dom_sf"/>
</dbReference>
<evidence type="ECO:0000313" key="3">
    <source>
        <dbReference type="EMBL" id="RON14455.1"/>
    </source>
</evidence>
<organism evidence="3 4">
    <name type="scientific">Pseudomonas frederiksbergensis</name>
    <dbReference type="NCBI Taxonomy" id="104087"/>
    <lineage>
        <taxon>Bacteria</taxon>
        <taxon>Pseudomonadati</taxon>
        <taxon>Pseudomonadota</taxon>
        <taxon>Gammaproteobacteria</taxon>
        <taxon>Pseudomonadales</taxon>
        <taxon>Pseudomonadaceae</taxon>
        <taxon>Pseudomonas</taxon>
    </lineage>
</organism>
<protein>
    <recommendedName>
        <fullName evidence="2">Transglycosylase SLT domain-containing protein</fullName>
    </recommendedName>
</protein>
<feature type="region of interest" description="Disordered" evidence="1">
    <location>
        <begin position="1"/>
        <end position="31"/>
    </location>
</feature>
<name>A0A423HMR2_9PSED</name>
<comment type="caution">
    <text evidence="3">The sequence shown here is derived from an EMBL/GenBank/DDBJ whole genome shotgun (WGS) entry which is preliminary data.</text>
</comment>
<feature type="compositionally biased region" description="Low complexity" evidence="1">
    <location>
        <begin position="20"/>
        <end position="31"/>
    </location>
</feature>
<feature type="region of interest" description="Disordered" evidence="1">
    <location>
        <begin position="59"/>
        <end position="118"/>
    </location>
</feature>
<dbReference type="AlphaFoldDB" id="A0A423HMR2"/>
<dbReference type="Gene3D" id="1.10.530.10">
    <property type="match status" value="1"/>
</dbReference>
<sequence length="267" mass="27405">MFAHRAQQQVNFGPPQELNGKPGAHGPQAAAGQSDMLEQLLEVIQKAVMQWLQSLLKSKEDEGGESSSPVGAKNLATQGGSSGAGEAGGPHEANATTSTQGVAPETGLSGSGELHLPPQLEPYRADILDAAKQTGMPANVIAGQIWAESRGKLGEDTTNVNGKKDAGLMQVNADTFAALKKENPGLLGNADVNNPHDNIMAGALYLRDQSKAFDGNMGAALRAYNSGPDKVNLNNLADAGGVGGSSYPADVLKFAEIIGSGKGQLPG</sequence>
<accession>A0A423HMR2</accession>
<evidence type="ECO:0000313" key="4">
    <source>
        <dbReference type="Proteomes" id="UP000284002"/>
    </source>
</evidence>
<dbReference type="InterPro" id="IPR008258">
    <property type="entry name" value="Transglycosylase_SLT_dom_1"/>
</dbReference>
<feature type="compositionally biased region" description="Polar residues" evidence="1">
    <location>
        <begin position="1"/>
        <end position="11"/>
    </location>
</feature>
<evidence type="ECO:0000256" key="1">
    <source>
        <dbReference type="SAM" id="MobiDB-lite"/>
    </source>
</evidence>
<dbReference type="SUPFAM" id="SSF53955">
    <property type="entry name" value="Lysozyme-like"/>
    <property type="match status" value="1"/>
</dbReference>
<gene>
    <name evidence="3" type="ORF">BK662_17740</name>
</gene>
<evidence type="ECO:0000259" key="2">
    <source>
        <dbReference type="Pfam" id="PF01464"/>
    </source>
</evidence>